<feature type="compositionally biased region" description="Low complexity" evidence="1">
    <location>
        <begin position="132"/>
        <end position="150"/>
    </location>
</feature>
<proteinExistence type="predicted"/>
<feature type="region of interest" description="Disordered" evidence="1">
    <location>
        <begin position="1"/>
        <end position="253"/>
    </location>
</feature>
<feature type="compositionally biased region" description="Basic and acidic residues" evidence="1">
    <location>
        <begin position="374"/>
        <end position="390"/>
    </location>
</feature>
<evidence type="ECO:0000259" key="2">
    <source>
        <dbReference type="Pfam" id="PF06991"/>
    </source>
</evidence>
<feature type="region of interest" description="Disordered" evidence="1">
    <location>
        <begin position="362"/>
        <end position="390"/>
    </location>
</feature>
<feature type="compositionally biased region" description="Basic and acidic residues" evidence="1">
    <location>
        <begin position="209"/>
        <end position="246"/>
    </location>
</feature>
<feature type="region of interest" description="Disordered" evidence="1">
    <location>
        <begin position="272"/>
        <end position="298"/>
    </location>
</feature>
<organism evidence="3 4">
    <name type="scientific">Malassezia brasiliensis</name>
    <dbReference type="NCBI Taxonomy" id="1821822"/>
    <lineage>
        <taxon>Eukaryota</taxon>
        <taxon>Fungi</taxon>
        <taxon>Dikarya</taxon>
        <taxon>Basidiomycota</taxon>
        <taxon>Ustilaginomycotina</taxon>
        <taxon>Malasseziomycetes</taxon>
        <taxon>Malasseziales</taxon>
        <taxon>Malasseziaceae</taxon>
        <taxon>Malassezia</taxon>
    </lineage>
</organism>
<evidence type="ECO:0000313" key="4">
    <source>
        <dbReference type="Proteomes" id="UP001216638"/>
    </source>
</evidence>
<feature type="compositionally biased region" description="Low complexity" evidence="1">
    <location>
        <begin position="106"/>
        <end position="119"/>
    </location>
</feature>
<keyword evidence="4" id="KW-1185">Reference proteome</keyword>
<protein>
    <recommendedName>
        <fullName evidence="2">Micro-fibrillar-associated protein 1 C-terminal domain-containing protein</fullName>
    </recommendedName>
</protein>
<sequence length="390" mass="43592">MSGRRPARPARYRPGKAPVPLVDESSDDDVPEPVPVKAEPQSVPSHTAVPQARSAGVTIQRGDEAIQFPTRDAQDASQKVQPAGDPGVDLSEYETDTDEEDEAESMPAAPASKPAAPAAARKRAPSPPAPRMRPITAQPNRALPARAPAAVTLGAPPVAPSSSEGETESETESESESESEPEPVMLKPVFVSKRDRAAAAKPSLHTTTHSHDTERDAQRKAAHDLAAERVQRDLREKKHEETTHEVDDTDDVDPDAEFAAWRLRELARIQRLQTQERQRREEHEEVERRRALPEAQRLKEDLAYARQTRQEKQRGSQGFLQKYHHKGAFYQDMDILQRDYTQQTESAVNKAALPKIMQVRDFGKRSRSKWTHLANEDTSRHERDLRSQGL</sequence>
<feature type="compositionally biased region" description="Basic residues" evidence="1">
    <location>
        <begin position="1"/>
        <end position="14"/>
    </location>
</feature>
<feature type="compositionally biased region" description="Acidic residues" evidence="1">
    <location>
        <begin position="165"/>
        <end position="181"/>
    </location>
</feature>
<name>A0AAF0DQF5_9BASI</name>
<feature type="domain" description="Micro-fibrillar-associated protein 1 C-terminal" evidence="2">
    <location>
        <begin position="175"/>
        <end position="378"/>
    </location>
</feature>
<reference evidence="3" key="1">
    <citation type="submission" date="2023-03" db="EMBL/GenBank/DDBJ databases">
        <title>Mating type loci evolution in Malassezia.</title>
        <authorList>
            <person name="Coelho M.A."/>
        </authorList>
    </citation>
    <scope>NUCLEOTIDE SEQUENCE</scope>
    <source>
        <strain evidence="3">CBS 14135</strain>
    </source>
</reference>
<dbReference type="Pfam" id="PF06991">
    <property type="entry name" value="MFAP1"/>
    <property type="match status" value="1"/>
</dbReference>
<accession>A0AAF0DQF5</accession>
<dbReference type="InterPro" id="IPR033194">
    <property type="entry name" value="MFAP1"/>
</dbReference>
<dbReference type="PANTHER" id="PTHR15327">
    <property type="entry name" value="MICROFIBRIL-ASSOCIATED PROTEIN"/>
    <property type="match status" value="1"/>
</dbReference>
<evidence type="ECO:0000256" key="1">
    <source>
        <dbReference type="SAM" id="MobiDB-lite"/>
    </source>
</evidence>
<dbReference type="EMBL" id="CP119951">
    <property type="protein sequence ID" value="WFC93507.1"/>
    <property type="molecule type" value="Genomic_DNA"/>
</dbReference>
<evidence type="ECO:0000313" key="3">
    <source>
        <dbReference type="EMBL" id="WFC93507.1"/>
    </source>
</evidence>
<dbReference type="AlphaFoldDB" id="A0AAF0DQF5"/>
<dbReference type="InterPro" id="IPR009730">
    <property type="entry name" value="MFAP1_C"/>
</dbReference>
<dbReference type="Proteomes" id="UP001216638">
    <property type="component" value="Chromosome 1"/>
</dbReference>
<feature type="compositionally biased region" description="Acidic residues" evidence="1">
    <location>
        <begin position="91"/>
        <end position="104"/>
    </location>
</feature>
<gene>
    <name evidence="3" type="ORF">MBRA1_000127</name>
</gene>